<comment type="caution">
    <text evidence="2">The sequence shown here is derived from an EMBL/GenBank/DDBJ whole genome shotgun (WGS) entry which is preliminary data.</text>
</comment>
<protein>
    <submittedName>
        <fullName evidence="2">Uncharacterized protein</fullName>
    </submittedName>
</protein>
<gene>
    <name evidence="2" type="ORF">DMN91_001263</name>
</gene>
<sequence length="135" mass="14717">MFAFSLLQVDFVMPITRESYTSPAYPGAAPRADNSYPSVLIPGGACVSSEIKWYPYTVAVSRLGSDSHRSRISDYYLGPVISAGQLDCPRRSAQYQAVAPAPLYCFADHNFPREGESTSPDIDTQTCREGEGVTP</sequence>
<feature type="compositionally biased region" description="Basic and acidic residues" evidence="1">
    <location>
        <begin position="126"/>
        <end position="135"/>
    </location>
</feature>
<name>A0A3L8E5Y1_OOCBI</name>
<organism evidence="2 3">
    <name type="scientific">Ooceraea biroi</name>
    <name type="common">Clonal raider ant</name>
    <name type="synonym">Cerapachys biroi</name>
    <dbReference type="NCBI Taxonomy" id="2015173"/>
    <lineage>
        <taxon>Eukaryota</taxon>
        <taxon>Metazoa</taxon>
        <taxon>Ecdysozoa</taxon>
        <taxon>Arthropoda</taxon>
        <taxon>Hexapoda</taxon>
        <taxon>Insecta</taxon>
        <taxon>Pterygota</taxon>
        <taxon>Neoptera</taxon>
        <taxon>Endopterygota</taxon>
        <taxon>Hymenoptera</taxon>
        <taxon>Apocrita</taxon>
        <taxon>Aculeata</taxon>
        <taxon>Formicoidea</taxon>
        <taxon>Formicidae</taxon>
        <taxon>Dorylinae</taxon>
        <taxon>Ooceraea</taxon>
    </lineage>
</organism>
<dbReference type="EMBL" id="QOIP01000001">
    <property type="protein sequence ID" value="RLU27459.1"/>
    <property type="molecule type" value="Genomic_DNA"/>
</dbReference>
<dbReference type="Proteomes" id="UP000279307">
    <property type="component" value="Chromosome 1"/>
</dbReference>
<proteinExistence type="predicted"/>
<accession>A0A3L8E5Y1</accession>
<reference evidence="2 3" key="1">
    <citation type="journal article" date="2018" name="Genome Res.">
        <title>The genomic architecture and molecular evolution of ant odorant receptors.</title>
        <authorList>
            <person name="McKenzie S.K."/>
            <person name="Kronauer D.J.C."/>
        </authorList>
    </citation>
    <scope>NUCLEOTIDE SEQUENCE [LARGE SCALE GENOMIC DNA]</scope>
    <source>
        <strain evidence="2">Clonal line C1</strain>
    </source>
</reference>
<dbReference type="AlphaFoldDB" id="A0A3L8E5Y1"/>
<evidence type="ECO:0000256" key="1">
    <source>
        <dbReference type="SAM" id="MobiDB-lite"/>
    </source>
</evidence>
<evidence type="ECO:0000313" key="2">
    <source>
        <dbReference type="EMBL" id="RLU27459.1"/>
    </source>
</evidence>
<feature type="region of interest" description="Disordered" evidence="1">
    <location>
        <begin position="115"/>
        <end position="135"/>
    </location>
</feature>
<evidence type="ECO:0000313" key="3">
    <source>
        <dbReference type="Proteomes" id="UP000279307"/>
    </source>
</evidence>